<name>A0AAV5SWB6_9BILA</name>
<accession>A0AAV5SWB6</accession>
<evidence type="ECO:0000313" key="1">
    <source>
        <dbReference type="EMBL" id="GMS87052.1"/>
    </source>
</evidence>
<evidence type="ECO:0000313" key="2">
    <source>
        <dbReference type="Proteomes" id="UP001432027"/>
    </source>
</evidence>
<keyword evidence="2" id="KW-1185">Reference proteome</keyword>
<reference evidence="1" key="1">
    <citation type="submission" date="2023-10" db="EMBL/GenBank/DDBJ databases">
        <title>Genome assembly of Pristionchus species.</title>
        <authorList>
            <person name="Yoshida K."/>
            <person name="Sommer R.J."/>
        </authorList>
    </citation>
    <scope>NUCLEOTIDE SEQUENCE</scope>
    <source>
        <strain evidence="1">RS0144</strain>
    </source>
</reference>
<proteinExistence type="predicted"/>
<protein>
    <submittedName>
        <fullName evidence="1">Uncharacterized protein</fullName>
    </submittedName>
</protein>
<dbReference type="AlphaFoldDB" id="A0AAV5SWB6"/>
<dbReference type="EMBL" id="BTSX01000002">
    <property type="protein sequence ID" value="GMS87052.1"/>
    <property type="molecule type" value="Genomic_DNA"/>
</dbReference>
<sequence>NLHVEHVEFIHKRLRWNPPDFGNLTEIRIDPKKISKVVEGTITRYHTMVMSEEKSKFARKLRVI</sequence>
<organism evidence="1 2">
    <name type="scientific">Pristionchus entomophagus</name>
    <dbReference type="NCBI Taxonomy" id="358040"/>
    <lineage>
        <taxon>Eukaryota</taxon>
        <taxon>Metazoa</taxon>
        <taxon>Ecdysozoa</taxon>
        <taxon>Nematoda</taxon>
        <taxon>Chromadorea</taxon>
        <taxon>Rhabditida</taxon>
        <taxon>Rhabditina</taxon>
        <taxon>Diplogasteromorpha</taxon>
        <taxon>Diplogasteroidea</taxon>
        <taxon>Neodiplogasteridae</taxon>
        <taxon>Pristionchus</taxon>
    </lineage>
</organism>
<feature type="non-terminal residue" evidence="1">
    <location>
        <position position="64"/>
    </location>
</feature>
<dbReference type="Proteomes" id="UP001432027">
    <property type="component" value="Unassembled WGS sequence"/>
</dbReference>
<gene>
    <name evidence="1" type="ORF">PENTCL1PPCAC_9227</name>
</gene>
<comment type="caution">
    <text evidence="1">The sequence shown here is derived from an EMBL/GenBank/DDBJ whole genome shotgun (WGS) entry which is preliminary data.</text>
</comment>
<feature type="non-terminal residue" evidence="1">
    <location>
        <position position="1"/>
    </location>
</feature>